<accession>A0A0B1TDP9</accession>
<dbReference type="EMBL" id="KN549900">
    <property type="protein sequence ID" value="KHJ95638.1"/>
    <property type="molecule type" value="Genomic_DNA"/>
</dbReference>
<reference evidence="1 2" key="1">
    <citation type="submission" date="2014-03" db="EMBL/GenBank/DDBJ databases">
        <title>Draft genome of the hookworm Oesophagostomum dentatum.</title>
        <authorList>
            <person name="Mitreva M."/>
        </authorList>
    </citation>
    <scope>NUCLEOTIDE SEQUENCE [LARGE SCALE GENOMIC DNA]</scope>
    <source>
        <strain evidence="1 2">OD-Hann</strain>
    </source>
</reference>
<sequence length="136" mass="15139">MYNTRSPNNASFTRADAHSLDPKSEFTTQLSWSLDDLDGNSTVQGHDAKVLRNATAQATAKGFAHEKVEELLYNSKKSYDAIIAHLKAYLENPQQRYVARQQLSVCQQEQDETARLCAEGMAACPTDQRNATTMVV</sequence>
<proteinExistence type="predicted"/>
<organism evidence="1 2">
    <name type="scientific">Oesophagostomum dentatum</name>
    <name type="common">Nodular worm</name>
    <dbReference type="NCBI Taxonomy" id="61180"/>
    <lineage>
        <taxon>Eukaryota</taxon>
        <taxon>Metazoa</taxon>
        <taxon>Ecdysozoa</taxon>
        <taxon>Nematoda</taxon>
        <taxon>Chromadorea</taxon>
        <taxon>Rhabditida</taxon>
        <taxon>Rhabditina</taxon>
        <taxon>Rhabditomorpha</taxon>
        <taxon>Strongyloidea</taxon>
        <taxon>Strongylidae</taxon>
        <taxon>Oesophagostomum</taxon>
    </lineage>
</organism>
<evidence type="ECO:0000313" key="1">
    <source>
        <dbReference type="EMBL" id="KHJ95638.1"/>
    </source>
</evidence>
<protein>
    <submittedName>
        <fullName evidence="1">Uncharacterized protein</fullName>
    </submittedName>
</protein>
<gene>
    <name evidence="1" type="ORF">OESDEN_04415</name>
</gene>
<name>A0A0B1TDP9_OESDE</name>
<evidence type="ECO:0000313" key="2">
    <source>
        <dbReference type="Proteomes" id="UP000053660"/>
    </source>
</evidence>
<keyword evidence="2" id="KW-1185">Reference proteome</keyword>
<dbReference type="AlphaFoldDB" id="A0A0B1TDP9"/>
<dbReference type="Proteomes" id="UP000053660">
    <property type="component" value="Unassembled WGS sequence"/>
</dbReference>